<dbReference type="InParanoid" id="A0A2K3DQJ0"/>
<evidence type="ECO:0000256" key="4">
    <source>
        <dbReference type="ARBA" id="ARBA00023136"/>
    </source>
</evidence>
<feature type="compositionally biased region" description="Low complexity" evidence="5">
    <location>
        <begin position="1273"/>
        <end position="1283"/>
    </location>
</feature>
<organism evidence="8 9">
    <name type="scientific">Chlamydomonas reinhardtii</name>
    <name type="common">Chlamydomonas smithii</name>
    <dbReference type="NCBI Taxonomy" id="3055"/>
    <lineage>
        <taxon>Eukaryota</taxon>
        <taxon>Viridiplantae</taxon>
        <taxon>Chlorophyta</taxon>
        <taxon>core chlorophytes</taxon>
        <taxon>Chlorophyceae</taxon>
        <taxon>CS clade</taxon>
        <taxon>Chlamydomonadales</taxon>
        <taxon>Chlamydomonadaceae</taxon>
        <taxon>Chlamydomonas</taxon>
    </lineage>
</organism>
<dbReference type="KEGG" id="cre:CHLRE_06g295150v5"/>
<feature type="transmembrane region" description="Helical" evidence="6">
    <location>
        <begin position="997"/>
        <end position="1016"/>
    </location>
</feature>
<evidence type="ECO:0000259" key="7">
    <source>
        <dbReference type="Pfam" id="PF13515"/>
    </source>
</evidence>
<dbReference type="RefSeq" id="XP_042924198.1">
    <property type="nucleotide sequence ID" value="XM_043063492.1"/>
</dbReference>
<feature type="region of interest" description="Disordered" evidence="5">
    <location>
        <begin position="555"/>
        <end position="587"/>
    </location>
</feature>
<feature type="compositionally biased region" description="Low complexity" evidence="5">
    <location>
        <begin position="1303"/>
        <end position="1314"/>
    </location>
</feature>
<feature type="compositionally biased region" description="Basic residues" evidence="5">
    <location>
        <begin position="1176"/>
        <end position="1185"/>
    </location>
</feature>
<dbReference type="GeneID" id="5727097"/>
<dbReference type="PANTHER" id="PTHR31086">
    <property type="entry name" value="ALUMINUM-ACTIVATED MALATE TRANSPORTER 10"/>
    <property type="match status" value="1"/>
</dbReference>
<evidence type="ECO:0000256" key="5">
    <source>
        <dbReference type="SAM" id="MobiDB-lite"/>
    </source>
</evidence>
<feature type="compositionally biased region" description="Basic and acidic residues" evidence="5">
    <location>
        <begin position="560"/>
        <end position="572"/>
    </location>
</feature>
<keyword evidence="2 6" id="KW-0812">Transmembrane</keyword>
<evidence type="ECO:0000256" key="3">
    <source>
        <dbReference type="ARBA" id="ARBA00022989"/>
    </source>
</evidence>
<keyword evidence="9" id="KW-1185">Reference proteome</keyword>
<sequence length="1644" mass="170519">MTVDAGQHGRSDGNLKCSTCAGAALSTVRARLHIFSRDTADFFLTPGFQCAAQLTVGLIPVALFVLIPAMRFNQSCLSATLFIECSLLGCLDNHVGTKLLGCAAVWGAIIWGATLGGITLSLSLLAGFDDGPHMAVLLCLSAFFIAVMSINRVGQPLPFVMLIGAMVSCLGFGLVVMLGQFQPTHTHIWRQAVGSVMADAAIGAAFTVAAGLLVLPSLATDELRSRVATTLRGVGKAASRYATLAFQPEQDPYLTPASCLGGMTPAASSAALAQLAAASTATAAAGSLAADSAATDSAVINGRVHRRVLTPSKISTPFPSCASFSHLMSGSLQAGSATGGDAGSHAADGDRPTDGGGAGAGGASRHRRTVTVNGSVMGRDSDVGGVIGEDEGEAMVEVLLEDGGEELSDEAFMELLRKATEPPKAAVAGATATVSPKDGSGKGDAEGGGSKPATPKAARVGPKWAVWRRSASAGATADTARRQQEQGAPPPPPQEQQQQHVGGPASSYPAVAVAAAEAEGAGARAAVGKTSAASASEASISASADAVGAAAKGANADAGKAAEQEHPHHDKITTNTNNKDSSNKNVLMSSPPLAALRPLLARARACMPNASMEPPWMLEAPFVPADWARVIAAADELLTRVAALECIVHSREGSRIVHDAALVHYFTVDIVPLFRAALSRVATSCVKLSEAVEPGAAAARRRRQQQQQQQQQHAGLKHAAGEAGGDVEQGRVAEEEEEEEAKRPPPDKPWPAVKRELRHVMRQAVHGYWARVRRDGETRVRIIEAHRIRGVSFLWTLTNGIIDSVEALEKAVELATTTLEEREAAAAAAAATAKYGGATAATSGAGAAGGRSRGGGWWSRLRGRPGSWDWLWKLTLLFWGEFLIVNLVRVVRRELPLLRTPAGRGALLRSRVFQSGVKYALALSTVLLLILGFSERHDTPEVRHFRPLFGFVTCALSMSERVEATVSRVSLWVLGTVVGGTLGFVVMVDTHLAANPYALLTVICSFTFLVGIASSYPQFRMAMVLTLITFASVSLCQYTGTCGSTGSAQVYGARLLSVMAGCSVPVLLSQLILPWYTSDWALQTMGRAFSAAAQLVRADYEEFWQDGLRLHTVHKGAAATAELCSRVGTPHPSAANLQQAAAGGAAGADASAGSASGKPSSKALAAAAVSDAKGLHGPHHHHARSLSHDDQHVDARSASHLKPHTHTHTHDPAQSEITSSSYTSPAAGSSTSTGHVHHLDTHSVSTAAGTGAGGTPGHSSSLPDTLQRPHATAPHGADQQHPPQQHPHPHPYPHSQPQPQAPAPAAAAPAAPAAAEHRGPLGRVSAALGLGRASQPLSGPASIILEMGRLLSAAPTDVDDAMTVEQPEGFAMAAAVNMEPTAEPEAGGASFVYARGAGTAGVGSGAGGGAGAAAVGASVGALGRRSRLPGTAAAAAAAAPPRRLQELVAMPLVAVQLSLVQDVVLWTRGPFATPPVVAAVLRASQALVDQLAALGLVAGAHVAVDEGGFSGWAFEHIIAPLNTELQSYFAILMEMAAAAAAHLALLTHGGGSRAQTAESAEAVMQIVERLHQQRLKVHNGILELRRRFHAGVRYAPEHDLPHLTAPDDAMRTYAFIFALAQVADKATVLARLVAGHRDRYRMWQ</sequence>
<feature type="transmembrane region" description="Helical" evidence="6">
    <location>
        <begin position="108"/>
        <end position="128"/>
    </location>
</feature>
<feature type="compositionally biased region" description="Pro residues" evidence="5">
    <location>
        <begin position="1284"/>
        <end position="1302"/>
    </location>
</feature>
<feature type="compositionally biased region" description="Basic and acidic residues" evidence="5">
    <location>
        <begin position="1186"/>
        <end position="1197"/>
    </location>
</feature>
<name>A0A2K3DQJ0_CHLRE</name>
<feature type="compositionally biased region" description="Low complexity" evidence="5">
    <location>
        <begin position="1147"/>
        <end position="1172"/>
    </location>
</feature>
<evidence type="ECO:0000313" key="8">
    <source>
        <dbReference type="EMBL" id="PNW82809.1"/>
    </source>
</evidence>
<keyword evidence="4 6" id="KW-0472">Membrane</keyword>
<evidence type="ECO:0000256" key="6">
    <source>
        <dbReference type="SAM" id="Phobius"/>
    </source>
</evidence>
<dbReference type="STRING" id="3055.A0A2K3DQJ0"/>
<feature type="region of interest" description="Disordered" evidence="5">
    <location>
        <begin position="333"/>
        <end position="388"/>
    </location>
</feature>
<feature type="compositionally biased region" description="Low complexity" evidence="5">
    <location>
        <begin position="573"/>
        <end position="587"/>
    </location>
</feature>
<dbReference type="Pfam" id="PF13515">
    <property type="entry name" value="FUSC_2"/>
    <property type="match status" value="1"/>
</dbReference>
<keyword evidence="3 6" id="KW-1133">Transmembrane helix</keyword>
<feature type="transmembrane region" description="Helical" evidence="6">
    <location>
        <begin position="912"/>
        <end position="933"/>
    </location>
</feature>
<feature type="region of interest" description="Disordered" evidence="5">
    <location>
        <begin position="422"/>
        <end position="508"/>
    </location>
</feature>
<dbReference type="Gramene" id="PNW82809">
    <property type="protein sequence ID" value="PNW82809"/>
    <property type="gene ID" value="CHLRE_06g295150v5"/>
</dbReference>
<evidence type="ECO:0000256" key="1">
    <source>
        <dbReference type="ARBA" id="ARBA00004141"/>
    </source>
</evidence>
<dbReference type="InterPro" id="IPR049453">
    <property type="entry name" value="Memb_transporter_dom"/>
</dbReference>
<feature type="region of interest" description="Disordered" evidence="5">
    <location>
        <begin position="697"/>
        <end position="752"/>
    </location>
</feature>
<feature type="compositionally biased region" description="Low complexity" evidence="5">
    <location>
        <begin position="1218"/>
        <end position="1234"/>
    </location>
</feature>
<feature type="transmembrane region" description="Helical" evidence="6">
    <location>
        <begin position="1055"/>
        <end position="1076"/>
    </location>
</feature>
<proteinExistence type="predicted"/>
<feature type="transmembrane region" description="Helical" evidence="6">
    <location>
        <begin position="200"/>
        <end position="219"/>
    </location>
</feature>
<accession>A0A2K3DQJ0</accession>
<dbReference type="Proteomes" id="UP000006906">
    <property type="component" value="Chromosome 6"/>
</dbReference>
<comment type="subcellular location">
    <subcellularLocation>
        <location evidence="1">Membrane</location>
        <topology evidence="1">Multi-pass membrane protein</topology>
    </subcellularLocation>
</comment>
<gene>
    <name evidence="8" type="ORF">CHLRE_06g295150v5</name>
</gene>
<evidence type="ECO:0000313" key="9">
    <source>
        <dbReference type="Proteomes" id="UP000006906"/>
    </source>
</evidence>
<feature type="region of interest" description="Disordered" evidence="5">
    <location>
        <begin position="1147"/>
        <end position="1318"/>
    </location>
</feature>
<feature type="transmembrane region" description="Helical" evidence="6">
    <location>
        <begin position="159"/>
        <end position="179"/>
    </location>
</feature>
<feature type="transmembrane region" description="Helical" evidence="6">
    <location>
        <begin position="51"/>
        <end position="69"/>
    </location>
</feature>
<feature type="transmembrane region" description="Helical" evidence="6">
    <location>
        <begin position="969"/>
        <end position="988"/>
    </location>
</feature>
<feature type="domain" description="Integral membrane bound transporter" evidence="7">
    <location>
        <begin position="943"/>
        <end position="1064"/>
    </location>
</feature>
<dbReference type="OrthoDB" id="549343at2759"/>
<feature type="transmembrane region" description="Helical" evidence="6">
    <location>
        <begin position="135"/>
        <end position="153"/>
    </location>
</feature>
<dbReference type="GO" id="GO:0016020">
    <property type="term" value="C:membrane"/>
    <property type="evidence" value="ECO:0007669"/>
    <property type="project" value="UniProtKB-SubCell"/>
</dbReference>
<dbReference type="EMBL" id="CM008967">
    <property type="protein sequence ID" value="PNW82809.1"/>
    <property type="molecule type" value="Genomic_DNA"/>
</dbReference>
<dbReference type="ExpressionAtlas" id="A0A2K3DQJ0">
    <property type="expression patterns" value="baseline"/>
</dbReference>
<evidence type="ECO:0000256" key="2">
    <source>
        <dbReference type="ARBA" id="ARBA00022692"/>
    </source>
</evidence>
<reference evidence="8 9" key="1">
    <citation type="journal article" date="2007" name="Science">
        <title>The Chlamydomonas genome reveals the evolution of key animal and plant functions.</title>
        <authorList>
            <person name="Merchant S.S."/>
            <person name="Prochnik S.E."/>
            <person name="Vallon O."/>
            <person name="Harris E.H."/>
            <person name="Karpowicz S.J."/>
            <person name="Witman G.B."/>
            <person name="Terry A."/>
            <person name="Salamov A."/>
            <person name="Fritz-Laylin L.K."/>
            <person name="Marechal-Drouard L."/>
            <person name="Marshall W.F."/>
            <person name="Qu L.H."/>
            <person name="Nelson D.R."/>
            <person name="Sanderfoot A.A."/>
            <person name="Spalding M.H."/>
            <person name="Kapitonov V.V."/>
            <person name="Ren Q."/>
            <person name="Ferris P."/>
            <person name="Lindquist E."/>
            <person name="Shapiro H."/>
            <person name="Lucas S.M."/>
            <person name="Grimwood J."/>
            <person name="Schmutz J."/>
            <person name="Cardol P."/>
            <person name="Cerutti H."/>
            <person name="Chanfreau G."/>
            <person name="Chen C.L."/>
            <person name="Cognat V."/>
            <person name="Croft M.T."/>
            <person name="Dent R."/>
            <person name="Dutcher S."/>
            <person name="Fernandez E."/>
            <person name="Fukuzawa H."/>
            <person name="Gonzalez-Ballester D."/>
            <person name="Gonzalez-Halphen D."/>
            <person name="Hallmann A."/>
            <person name="Hanikenne M."/>
            <person name="Hippler M."/>
            <person name="Inwood W."/>
            <person name="Jabbari K."/>
            <person name="Kalanon M."/>
            <person name="Kuras R."/>
            <person name="Lefebvre P.A."/>
            <person name="Lemaire S.D."/>
            <person name="Lobanov A.V."/>
            <person name="Lohr M."/>
            <person name="Manuell A."/>
            <person name="Meier I."/>
            <person name="Mets L."/>
            <person name="Mittag M."/>
            <person name="Mittelmeier T."/>
            <person name="Moroney J.V."/>
            <person name="Moseley J."/>
            <person name="Napoli C."/>
            <person name="Nedelcu A.M."/>
            <person name="Niyogi K."/>
            <person name="Novoselov S.V."/>
            <person name="Paulsen I.T."/>
            <person name="Pazour G."/>
            <person name="Purton S."/>
            <person name="Ral J.P."/>
            <person name="Riano-Pachon D.M."/>
            <person name="Riekhof W."/>
            <person name="Rymarquis L."/>
            <person name="Schroda M."/>
            <person name="Stern D."/>
            <person name="Umen J."/>
            <person name="Willows R."/>
            <person name="Wilson N."/>
            <person name="Zimmer S.L."/>
            <person name="Allmer J."/>
            <person name="Balk J."/>
            <person name="Bisova K."/>
            <person name="Chen C.J."/>
            <person name="Elias M."/>
            <person name="Gendler K."/>
            <person name="Hauser C."/>
            <person name="Lamb M.R."/>
            <person name="Ledford H."/>
            <person name="Long J.C."/>
            <person name="Minagawa J."/>
            <person name="Page M.D."/>
            <person name="Pan J."/>
            <person name="Pootakham W."/>
            <person name="Roje S."/>
            <person name="Rose A."/>
            <person name="Stahlberg E."/>
            <person name="Terauchi A.M."/>
            <person name="Yang P."/>
            <person name="Ball S."/>
            <person name="Bowler C."/>
            <person name="Dieckmann C.L."/>
            <person name="Gladyshev V.N."/>
            <person name="Green P."/>
            <person name="Jorgensen R."/>
            <person name="Mayfield S."/>
            <person name="Mueller-Roeber B."/>
            <person name="Rajamani S."/>
            <person name="Sayre R.T."/>
            <person name="Brokstein P."/>
            <person name="Dubchak I."/>
            <person name="Goodstein D."/>
            <person name="Hornick L."/>
            <person name="Huang Y.W."/>
            <person name="Jhaveri J."/>
            <person name="Luo Y."/>
            <person name="Martinez D."/>
            <person name="Ngau W.C."/>
            <person name="Otillar B."/>
            <person name="Poliakov A."/>
            <person name="Porter A."/>
            <person name="Szajkowski L."/>
            <person name="Werner G."/>
            <person name="Zhou K."/>
            <person name="Grigoriev I.V."/>
            <person name="Rokhsar D.S."/>
            <person name="Grossman A.R."/>
        </authorList>
    </citation>
    <scope>NUCLEOTIDE SEQUENCE [LARGE SCALE GENOMIC DNA]</scope>
    <source>
        <strain evidence="9">CC-503</strain>
    </source>
</reference>
<protein>
    <recommendedName>
        <fullName evidence="7">Integral membrane bound transporter domain-containing protein</fullName>
    </recommendedName>
</protein>